<name>A0A1I7UWX0_9PELO</name>
<keyword evidence="1" id="KW-0732">Signal</keyword>
<dbReference type="AlphaFoldDB" id="A0A1I7UWX0"/>
<dbReference type="STRING" id="1561998.A0A1I7UWX0"/>
<reference evidence="3" key="1">
    <citation type="submission" date="2016-11" db="UniProtKB">
        <authorList>
            <consortium name="WormBaseParasite"/>
        </authorList>
    </citation>
    <scope>IDENTIFICATION</scope>
</reference>
<evidence type="ECO:0000256" key="1">
    <source>
        <dbReference type="SAM" id="SignalP"/>
    </source>
</evidence>
<accession>A0A1I7UWX0</accession>
<sequence>MLWMLVLPVLLGLAGSQMSVDLPPLRANEMVIPVSNRFLIQRASPITQRSISPFQVMQKLRDVPDDGETFREGPLDTFGRLTTRLVWKAFESDINQRIEGEWMWVPLKVLSGNGQIVSGMQYDMRVLAGTSNCSRYEINAYTIQDRNCVHFNGPKRAKKSWLKGRNALEVFNAPGSLIRKHNIETDANYQSLVYSFLLLHTTTSIGISKECCPADELVIVPDLII</sequence>
<evidence type="ECO:0000313" key="2">
    <source>
        <dbReference type="Proteomes" id="UP000095282"/>
    </source>
</evidence>
<evidence type="ECO:0000313" key="3">
    <source>
        <dbReference type="WBParaSite" id="Csp11.Scaffold630.g20153.t1"/>
    </source>
</evidence>
<dbReference type="InterPro" id="IPR046350">
    <property type="entry name" value="Cystatin_sf"/>
</dbReference>
<dbReference type="eggNOG" id="KOG4569">
    <property type="taxonomic scope" value="Eukaryota"/>
</dbReference>
<dbReference type="WBParaSite" id="Csp11.Scaffold630.g20153.t1">
    <property type="protein sequence ID" value="Csp11.Scaffold630.g20153.t1"/>
    <property type="gene ID" value="Csp11.Scaffold630.g20153"/>
</dbReference>
<keyword evidence="2" id="KW-1185">Reference proteome</keyword>
<dbReference type="Gene3D" id="3.10.450.10">
    <property type="match status" value="1"/>
</dbReference>
<dbReference type="Proteomes" id="UP000095282">
    <property type="component" value="Unplaced"/>
</dbReference>
<feature type="signal peptide" evidence="1">
    <location>
        <begin position="1"/>
        <end position="16"/>
    </location>
</feature>
<organism evidence="2 3">
    <name type="scientific">Caenorhabditis tropicalis</name>
    <dbReference type="NCBI Taxonomy" id="1561998"/>
    <lineage>
        <taxon>Eukaryota</taxon>
        <taxon>Metazoa</taxon>
        <taxon>Ecdysozoa</taxon>
        <taxon>Nematoda</taxon>
        <taxon>Chromadorea</taxon>
        <taxon>Rhabditida</taxon>
        <taxon>Rhabditina</taxon>
        <taxon>Rhabditomorpha</taxon>
        <taxon>Rhabditoidea</taxon>
        <taxon>Rhabditidae</taxon>
        <taxon>Peloderinae</taxon>
        <taxon>Caenorhabditis</taxon>
    </lineage>
</organism>
<dbReference type="SUPFAM" id="SSF54403">
    <property type="entry name" value="Cystatin/monellin"/>
    <property type="match status" value="1"/>
</dbReference>
<protein>
    <submittedName>
        <fullName evidence="3">Neur_chan_LBD domain-containing protein</fullName>
    </submittedName>
</protein>
<proteinExistence type="predicted"/>
<feature type="chain" id="PRO_5011109236" evidence="1">
    <location>
        <begin position="17"/>
        <end position="225"/>
    </location>
</feature>